<evidence type="ECO:0000256" key="4">
    <source>
        <dbReference type="ARBA" id="ARBA00022695"/>
    </source>
</evidence>
<comment type="similarity">
    <text evidence="12 13">Belongs to the DnaG primase family.</text>
</comment>
<keyword evidence="11 12" id="KW-0804">Transcription</keyword>
<protein>
    <recommendedName>
        <fullName evidence="12 13">DNA primase</fullName>
        <ecNumber evidence="12">2.7.7.101</ecNumber>
    </recommendedName>
</protein>
<dbReference type="EC" id="2.7.7.101" evidence="12"/>
<dbReference type="PANTHER" id="PTHR30313:SF2">
    <property type="entry name" value="DNA PRIMASE"/>
    <property type="match status" value="1"/>
</dbReference>
<dbReference type="PIRSF" id="PIRSF002811">
    <property type="entry name" value="DnaG"/>
    <property type="match status" value="1"/>
</dbReference>
<dbReference type="GO" id="GO:0003899">
    <property type="term" value="F:DNA-directed RNA polymerase activity"/>
    <property type="evidence" value="ECO:0007669"/>
    <property type="project" value="UniProtKB-UniRule"/>
</dbReference>
<dbReference type="EMBL" id="PEZX01000015">
    <property type="protein sequence ID" value="PIS07141.1"/>
    <property type="molecule type" value="Genomic_DNA"/>
</dbReference>
<dbReference type="CDD" id="cd03364">
    <property type="entry name" value="TOPRIM_DnaG_primases"/>
    <property type="match status" value="1"/>
</dbReference>
<keyword evidence="6 12" id="KW-0479">Metal-binding</keyword>
<keyword evidence="9" id="KW-0460">Magnesium</keyword>
<dbReference type="PANTHER" id="PTHR30313">
    <property type="entry name" value="DNA PRIMASE"/>
    <property type="match status" value="1"/>
</dbReference>
<feature type="domain" description="Toprim" evidence="15">
    <location>
        <begin position="248"/>
        <end position="329"/>
    </location>
</feature>
<comment type="catalytic activity">
    <reaction evidence="12">
        <text>ssDNA + n NTP = ssDNA/pppN(pN)n-1 hybrid + (n-1) diphosphate.</text>
        <dbReference type="EC" id="2.7.7.101"/>
    </reaction>
</comment>
<dbReference type="SMART" id="SM00400">
    <property type="entry name" value="ZnF_CHCC"/>
    <property type="match status" value="1"/>
</dbReference>
<proteinExistence type="inferred from homology"/>
<keyword evidence="2 12" id="KW-0639">Primosome</keyword>
<dbReference type="Pfam" id="PF13155">
    <property type="entry name" value="Toprim_2"/>
    <property type="match status" value="1"/>
</dbReference>
<keyword evidence="5 12" id="KW-0235">DNA replication</keyword>
<evidence type="ECO:0000256" key="10">
    <source>
        <dbReference type="ARBA" id="ARBA00023125"/>
    </source>
</evidence>
<keyword evidence="1 12" id="KW-0240">DNA-directed RNA polymerase</keyword>
<dbReference type="SUPFAM" id="SSF57783">
    <property type="entry name" value="Zinc beta-ribbon"/>
    <property type="match status" value="1"/>
</dbReference>
<dbReference type="Pfam" id="PF08275">
    <property type="entry name" value="DNAG_N"/>
    <property type="match status" value="1"/>
</dbReference>
<name>A0A2M6RB24_9BACT</name>
<dbReference type="GO" id="GO:0006269">
    <property type="term" value="P:DNA replication, synthesis of primer"/>
    <property type="evidence" value="ECO:0007669"/>
    <property type="project" value="UniProtKB-UniRule"/>
</dbReference>
<comment type="subunit">
    <text evidence="12">Monomer. Interacts with DnaB.</text>
</comment>
<dbReference type="Gene3D" id="3.40.1360.10">
    <property type="match status" value="1"/>
</dbReference>
<evidence type="ECO:0000256" key="11">
    <source>
        <dbReference type="ARBA" id="ARBA00023163"/>
    </source>
</evidence>
<dbReference type="InterPro" id="IPR013264">
    <property type="entry name" value="DNAG_N"/>
</dbReference>
<dbReference type="HAMAP" id="MF_00974">
    <property type="entry name" value="DNA_primase_DnaG"/>
    <property type="match status" value="1"/>
</dbReference>
<dbReference type="GO" id="GO:0003677">
    <property type="term" value="F:DNA binding"/>
    <property type="evidence" value="ECO:0007669"/>
    <property type="project" value="UniProtKB-KW"/>
</dbReference>
<comment type="domain">
    <text evidence="12">Contains an N-terminal zinc-binding domain, a central core domain that contains the primase activity, and a C-terminal DnaB-binding domain.</text>
</comment>
<dbReference type="Gene3D" id="3.90.580.10">
    <property type="entry name" value="Zinc finger, CHC2-type domain"/>
    <property type="match status" value="1"/>
</dbReference>
<evidence type="ECO:0000256" key="6">
    <source>
        <dbReference type="ARBA" id="ARBA00022723"/>
    </source>
</evidence>
<keyword evidence="7 12" id="KW-0863">Zinc-finger</keyword>
<evidence type="ECO:0000256" key="7">
    <source>
        <dbReference type="ARBA" id="ARBA00022771"/>
    </source>
</evidence>
<dbReference type="NCBIfam" id="TIGR01391">
    <property type="entry name" value="dnaG"/>
    <property type="match status" value="1"/>
</dbReference>
<dbReference type="Gene3D" id="3.90.980.10">
    <property type="entry name" value="DNA primase, catalytic core, N-terminal domain"/>
    <property type="match status" value="1"/>
</dbReference>
<dbReference type="InterPro" id="IPR050219">
    <property type="entry name" value="DnaG_primase"/>
</dbReference>
<dbReference type="InterPro" id="IPR006171">
    <property type="entry name" value="TOPRIM_dom"/>
</dbReference>
<keyword evidence="8 12" id="KW-0862">Zinc</keyword>
<dbReference type="InterPro" id="IPR037068">
    <property type="entry name" value="DNA_primase_core_N_sf"/>
</dbReference>
<organism evidence="16 17">
    <name type="scientific">Candidatus Berkelbacteria bacterium CG10_big_fil_rev_8_21_14_0_10_43_14</name>
    <dbReference type="NCBI Taxonomy" id="1974515"/>
    <lineage>
        <taxon>Bacteria</taxon>
        <taxon>Candidatus Berkelbacteria</taxon>
    </lineage>
</organism>
<dbReference type="GO" id="GO:0005737">
    <property type="term" value="C:cytoplasm"/>
    <property type="evidence" value="ECO:0007669"/>
    <property type="project" value="TreeGrafter"/>
</dbReference>
<feature type="zinc finger region" description="CHC2-type" evidence="12 14">
    <location>
        <begin position="34"/>
        <end position="58"/>
    </location>
</feature>
<dbReference type="InterPro" id="IPR006295">
    <property type="entry name" value="DNA_primase_DnaG"/>
</dbReference>
<evidence type="ECO:0000256" key="12">
    <source>
        <dbReference type="HAMAP-Rule" id="MF_00974"/>
    </source>
</evidence>
<evidence type="ECO:0000256" key="13">
    <source>
        <dbReference type="PIRNR" id="PIRNR002811"/>
    </source>
</evidence>
<reference evidence="17" key="1">
    <citation type="submission" date="2017-09" db="EMBL/GenBank/DDBJ databases">
        <title>Depth-based differentiation of microbial function through sediment-hosted aquifers and enrichment of novel symbionts in the deep terrestrial subsurface.</title>
        <authorList>
            <person name="Probst A.J."/>
            <person name="Ladd B."/>
            <person name="Jarett J.K."/>
            <person name="Geller-Mcgrath D.E."/>
            <person name="Sieber C.M.K."/>
            <person name="Emerson J.B."/>
            <person name="Anantharaman K."/>
            <person name="Thomas B.C."/>
            <person name="Malmstrom R."/>
            <person name="Stieglmeier M."/>
            <person name="Klingl A."/>
            <person name="Woyke T."/>
            <person name="Ryan C.M."/>
            <person name="Banfield J.F."/>
        </authorList>
    </citation>
    <scope>NUCLEOTIDE SEQUENCE [LARGE SCALE GENOMIC DNA]</scope>
</reference>
<dbReference type="SUPFAM" id="SSF56731">
    <property type="entry name" value="DNA primase core"/>
    <property type="match status" value="1"/>
</dbReference>
<evidence type="ECO:0000256" key="8">
    <source>
        <dbReference type="ARBA" id="ARBA00022833"/>
    </source>
</evidence>
<evidence type="ECO:0000256" key="14">
    <source>
        <dbReference type="PIRSR" id="PIRSR002811-1"/>
    </source>
</evidence>
<dbReference type="InterPro" id="IPR034151">
    <property type="entry name" value="TOPRIM_DnaG_bac"/>
</dbReference>
<dbReference type="GO" id="GO:1990077">
    <property type="term" value="C:primosome complex"/>
    <property type="evidence" value="ECO:0007669"/>
    <property type="project" value="UniProtKB-KW"/>
</dbReference>
<dbReference type="InterPro" id="IPR030846">
    <property type="entry name" value="DnaG_bac"/>
</dbReference>
<dbReference type="AlphaFoldDB" id="A0A2M6RB24"/>
<keyword evidence="4 12" id="KW-0548">Nucleotidyltransferase</keyword>
<evidence type="ECO:0000256" key="5">
    <source>
        <dbReference type="ARBA" id="ARBA00022705"/>
    </source>
</evidence>
<keyword evidence="10 12" id="KW-0238">DNA-binding</keyword>
<evidence type="ECO:0000256" key="1">
    <source>
        <dbReference type="ARBA" id="ARBA00022478"/>
    </source>
</evidence>
<evidence type="ECO:0000256" key="3">
    <source>
        <dbReference type="ARBA" id="ARBA00022679"/>
    </source>
</evidence>
<dbReference type="FunFam" id="3.90.580.10:FF:000001">
    <property type="entry name" value="DNA primase"/>
    <property type="match status" value="1"/>
</dbReference>
<evidence type="ECO:0000313" key="17">
    <source>
        <dbReference type="Proteomes" id="UP000231162"/>
    </source>
</evidence>
<evidence type="ECO:0000256" key="9">
    <source>
        <dbReference type="ARBA" id="ARBA00022842"/>
    </source>
</evidence>
<comment type="cofactor">
    <cofactor evidence="12 13 14">
        <name>Zn(2+)</name>
        <dbReference type="ChEBI" id="CHEBI:29105"/>
    </cofactor>
    <text evidence="12 13 14">Binds 1 zinc ion per monomer.</text>
</comment>
<accession>A0A2M6RB24</accession>
<dbReference type="Pfam" id="PF01807">
    <property type="entry name" value="Zn_ribbon_DnaG"/>
    <property type="match status" value="1"/>
</dbReference>
<dbReference type="GO" id="GO:0000428">
    <property type="term" value="C:DNA-directed RNA polymerase complex"/>
    <property type="evidence" value="ECO:0007669"/>
    <property type="project" value="UniProtKB-KW"/>
</dbReference>
<comment type="function">
    <text evidence="12 13">RNA polymerase that catalyzes the synthesis of short RNA molecules used as primers for DNA polymerase during DNA replication.</text>
</comment>
<dbReference type="InterPro" id="IPR036977">
    <property type="entry name" value="DNA_primase_Znf_CHC2"/>
</dbReference>
<comment type="caution">
    <text evidence="16">The sequence shown here is derived from an EMBL/GenBank/DDBJ whole genome shotgun (WGS) entry which is preliminary data.</text>
</comment>
<keyword evidence="3 12" id="KW-0808">Transferase</keyword>
<dbReference type="Proteomes" id="UP000231162">
    <property type="component" value="Unassembled WGS sequence"/>
</dbReference>
<dbReference type="GO" id="GO:0008270">
    <property type="term" value="F:zinc ion binding"/>
    <property type="evidence" value="ECO:0007669"/>
    <property type="project" value="UniProtKB-UniRule"/>
</dbReference>
<dbReference type="PROSITE" id="PS50880">
    <property type="entry name" value="TOPRIM"/>
    <property type="match status" value="1"/>
</dbReference>
<dbReference type="SMART" id="SM00493">
    <property type="entry name" value="TOPRIM"/>
    <property type="match status" value="1"/>
</dbReference>
<evidence type="ECO:0000256" key="2">
    <source>
        <dbReference type="ARBA" id="ARBA00022515"/>
    </source>
</evidence>
<evidence type="ECO:0000259" key="15">
    <source>
        <dbReference type="PROSITE" id="PS50880"/>
    </source>
</evidence>
<evidence type="ECO:0000313" key="16">
    <source>
        <dbReference type="EMBL" id="PIS07141.1"/>
    </source>
</evidence>
<gene>
    <name evidence="12 16" type="primary">dnaG</name>
    <name evidence="16" type="ORF">COT79_01035</name>
</gene>
<dbReference type="InterPro" id="IPR002694">
    <property type="entry name" value="Znf_CHC2"/>
</dbReference>
<sequence length="554" mass="61064">MNDVEEIKQRVDIVDLVGSYLPLKKAGSTHKGLCPFHSEKTPSFMVNPERQSFKCFGCNEGGDIFEFVMKIENLTFPEALHLLADKAGVTLARQKGNYAPEKYAQQKDEKSTLYRINAFATQIFHTILLKQADAKTARDYLKQRGLSDATIAIFRIGYAPKNPLLAPLLAKHGMTPRDLDNAGQPDRFKDRIMFPIMDVLGNVAGFTGRSLGPLVQPKYYNTPETTIFHKGSLIYGLSQAKNAIKEHDCAVLVEGQMDVVLAHQSGVTNTVASSGTALTPAHLKTIGRYTKNCIFAFDMDSAGEKATRSAIHLALDAEMNASIATLPKPYKDAGEAIAVDPAIFITAIESAIPAMQWIITSETARVTGSAHGDSTYTPVQKKTIVQGVLPYLAKVTDSIERDEWVKILAGQVQTQESSIVLALTKFTNKQPSHPRLTEPIAQKHHHLTPDELLLGFLHRDDALKAKHSALYNRLQQEYTGNISDLTTAVDAYLSTVGQDNLQAEIDDLIARKHSEGHEAIKLSFAQRIAQAEREGNRELVKKLLAELHTQIADN</sequence>